<organism evidence="3 4">
    <name type="scientific">Dothidotthia symphoricarpi CBS 119687</name>
    <dbReference type="NCBI Taxonomy" id="1392245"/>
    <lineage>
        <taxon>Eukaryota</taxon>
        <taxon>Fungi</taxon>
        <taxon>Dikarya</taxon>
        <taxon>Ascomycota</taxon>
        <taxon>Pezizomycotina</taxon>
        <taxon>Dothideomycetes</taxon>
        <taxon>Pleosporomycetidae</taxon>
        <taxon>Pleosporales</taxon>
        <taxon>Dothidotthiaceae</taxon>
        <taxon>Dothidotthia</taxon>
    </lineage>
</organism>
<protein>
    <submittedName>
        <fullName evidence="3">Uncharacterized protein</fullName>
    </submittedName>
</protein>
<dbReference type="Proteomes" id="UP000799771">
    <property type="component" value="Unassembled WGS sequence"/>
</dbReference>
<sequence length="363" mass="39245">MSDAAPEHALLRYRYEALFGVWLVVTGTTFLRIARQPYSSRLKLEQYESIFKGTSLSAVLLGIGIAPDKGLGVPACSHVIDSSASIVLFSRCTAQVFIHLASRSAKFKMWNPLYAFAPLVLVVVSIPLAIFAMATTSIAVSLLSLRAMAVYIQLGTAVVGAWLQPPSTKQTSFLYRSSPPSPERASPPRQRTRRSSSVSIVSSLDSAALASHTPRPAKKNGSSAALVGGSELTRDFEGVGGWRVPGGEDEEALWMGINSRLRLPADSLNRRHQRSHTGSASPSHRWTWSPEAFRMSPVQSRARTPVRIAAEDGGDYFPPQPYSSLRPLSSASEPVKQHHRRKSGSGSSSSSVGLMMAVKEVGE</sequence>
<feature type="transmembrane region" description="Helical" evidence="2">
    <location>
        <begin position="17"/>
        <end position="34"/>
    </location>
</feature>
<evidence type="ECO:0000256" key="1">
    <source>
        <dbReference type="SAM" id="MobiDB-lite"/>
    </source>
</evidence>
<dbReference type="GeneID" id="54404444"/>
<gene>
    <name evidence="3" type="ORF">P153DRAFT_295218</name>
</gene>
<feature type="compositionally biased region" description="Low complexity" evidence="1">
    <location>
        <begin position="183"/>
        <end position="211"/>
    </location>
</feature>
<reference evidence="3" key="1">
    <citation type="journal article" date="2020" name="Stud. Mycol.">
        <title>101 Dothideomycetes genomes: a test case for predicting lifestyles and emergence of pathogens.</title>
        <authorList>
            <person name="Haridas S."/>
            <person name="Albert R."/>
            <person name="Binder M."/>
            <person name="Bloem J."/>
            <person name="Labutti K."/>
            <person name="Salamov A."/>
            <person name="Andreopoulos B."/>
            <person name="Baker S."/>
            <person name="Barry K."/>
            <person name="Bills G."/>
            <person name="Bluhm B."/>
            <person name="Cannon C."/>
            <person name="Castanera R."/>
            <person name="Culley D."/>
            <person name="Daum C."/>
            <person name="Ezra D."/>
            <person name="Gonzalez J."/>
            <person name="Henrissat B."/>
            <person name="Kuo A."/>
            <person name="Liang C."/>
            <person name="Lipzen A."/>
            <person name="Lutzoni F."/>
            <person name="Magnuson J."/>
            <person name="Mondo S."/>
            <person name="Nolan M."/>
            <person name="Ohm R."/>
            <person name="Pangilinan J."/>
            <person name="Park H.-J."/>
            <person name="Ramirez L."/>
            <person name="Alfaro M."/>
            <person name="Sun H."/>
            <person name="Tritt A."/>
            <person name="Yoshinaga Y."/>
            <person name="Zwiers L.-H."/>
            <person name="Turgeon B."/>
            <person name="Goodwin S."/>
            <person name="Spatafora J."/>
            <person name="Crous P."/>
            <person name="Grigoriev I."/>
        </authorList>
    </citation>
    <scope>NUCLEOTIDE SEQUENCE</scope>
    <source>
        <strain evidence="3">CBS 119687</strain>
    </source>
</reference>
<dbReference type="RefSeq" id="XP_033521876.1">
    <property type="nucleotide sequence ID" value="XM_033664012.1"/>
</dbReference>
<accession>A0A6A6A9H4</accession>
<dbReference type="AlphaFoldDB" id="A0A6A6A9H4"/>
<feature type="compositionally biased region" description="Polar residues" evidence="1">
    <location>
        <begin position="276"/>
        <end position="286"/>
    </location>
</feature>
<keyword evidence="2" id="KW-0812">Transmembrane</keyword>
<feature type="region of interest" description="Disordered" evidence="1">
    <location>
        <begin position="172"/>
        <end position="226"/>
    </location>
</feature>
<name>A0A6A6A9H4_9PLEO</name>
<dbReference type="EMBL" id="ML977510">
    <property type="protein sequence ID" value="KAF2127487.1"/>
    <property type="molecule type" value="Genomic_DNA"/>
</dbReference>
<feature type="compositionally biased region" description="Polar residues" evidence="1">
    <location>
        <begin position="322"/>
        <end position="332"/>
    </location>
</feature>
<feature type="region of interest" description="Disordered" evidence="1">
    <location>
        <begin position="311"/>
        <end position="363"/>
    </location>
</feature>
<keyword evidence="2" id="KW-1133">Transmembrane helix</keyword>
<keyword evidence="4" id="KW-1185">Reference proteome</keyword>
<evidence type="ECO:0000256" key="2">
    <source>
        <dbReference type="SAM" id="Phobius"/>
    </source>
</evidence>
<proteinExistence type="predicted"/>
<dbReference type="OrthoDB" id="4492972at2759"/>
<evidence type="ECO:0000313" key="4">
    <source>
        <dbReference type="Proteomes" id="UP000799771"/>
    </source>
</evidence>
<feature type="region of interest" description="Disordered" evidence="1">
    <location>
        <begin position="269"/>
        <end position="288"/>
    </location>
</feature>
<keyword evidence="2" id="KW-0472">Membrane</keyword>
<evidence type="ECO:0000313" key="3">
    <source>
        <dbReference type="EMBL" id="KAF2127487.1"/>
    </source>
</evidence>
<feature type="transmembrane region" description="Helical" evidence="2">
    <location>
        <begin position="113"/>
        <end position="132"/>
    </location>
</feature>